<evidence type="ECO:0000256" key="4">
    <source>
        <dbReference type="ARBA" id="ARBA00023157"/>
    </source>
</evidence>
<protein>
    <recommendedName>
        <fullName evidence="8">Chitin-binding type-2 domain-containing protein</fullName>
    </recommendedName>
</protein>
<dbReference type="PROSITE" id="PS50940">
    <property type="entry name" value="CHIT_BIND_II"/>
    <property type="match status" value="1"/>
</dbReference>
<dbReference type="PANTHER" id="PTHR23301:SF0">
    <property type="entry name" value="CHITIN-BINDING TYPE-2 DOMAIN-CONTAINING PROTEIN-RELATED"/>
    <property type="match status" value="1"/>
</dbReference>
<dbReference type="Gene3D" id="2.170.140.10">
    <property type="entry name" value="Chitin binding domain"/>
    <property type="match status" value="1"/>
</dbReference>
<feature type="chain" id="PRO_5047004054" description="Chitin-binding type-2 domain-containing protein" evidence="7">
    <location>
        <begin position="21"/>
        <end position="352"/>
    </location>
</feature>
<keyword evidence="2 7" id="KW-0732">Signal</keyword>
<name>A0ABP1RLW6_9HEXA</name>
<dbReference type="InterPro" id="IPR051940">
    <property type="entry name" value="Chitin_bind-dev_reg"/>
</dbReference>
<keyword evidence="4" id="KW-1015">Disulfide bond</keyword>
<dbReference type="Proteomes" id="UP001642540">
    <property type="component" value="Unassembled WGS sequence"/>
</dbReference>
<keyword evidence="10" id="KW-1185">Reference proteome</keyword>
<keyword evidence="5" id="KW-0325">Glycoprotein</keyword>
<feature type="signal peptide" evidence="7">
    <location>
        <begin position="1"/>
        <end position="20"/>
    </location>
</feature>
<evidence type="ECO:0000313" key="10">
    <source>
        <dbReference type="Proteomes" id="UP001642540"/>
    </source>
</evidence>
<evidence type="ECO:0000256" key="6">
    <source>
        <dbReference type="SAM" id="MobiDB-lite"/>
    </source>
</evidence>
<dbReference type="Gene3D" id="2.60.120.290">
    <property type="entry name" value="Spermadhesin, CUB domain"/>
    <property type="match status" value="1"/>
</dbReference>
<evidence type="ECO:0000256" key="1">
    <source>
        <dbReference type="ARBA" id="ARBA00022669"/>
    </source>
</evidence>
<dbReference type="SUPFAM" id="SSF49854">
    <property type="entry name" value="Spermadhesin, CUB domain"/>
    <property type="match status" value="1"/>
</dbReference>
<dbReference type="PANTHER" id="PTHR23301">
    <property type="entry name" value="CHITIN BINDING PERITROPHIN-A"/>
    <property type="match status" value="1"/>
</dbReference>
<dbReference type="InterPro" id="IPR036508">
    <property type="entry name" value="Chitin-bd_dom_sf"/>
</dbReference>
<keyword evidence="1" id="KW-0147">Chitin-binding</keyword>
<dbReference type="InterPro" id="IPR035914">
    <property type="entry name" value="Sperma_CUB_dom_sf"/>
</dbReference>
<evidence type="ECO:0000256" key="3">
    <source>
        <dbReference type="ARBA" id="ARBA00022737"/>
    </source>
</evidence>
<organism evidence="9 10">
    <name type="scientific">Orchesella dallaii</name>
    <dbReference type="NCBI Taxonomy" id="48710"/>
    <lineage>
        <taxon>Eukaryota</taxon>
        <taxon>Metazoa</taxon>
        <taxon>Ecdysozoa</taxon>
        <taxon>Arthropoda</taxon>
        <taxon>Hexapoda</taxon>
        <taxon>Collembola</taxon>
        <taxon>Entomobryomorpha</taxon>
        <taxon>Entomobryoidea</taxon>
        <taxon>Orchesellidae</taxon>
        <taxon>Orchesellinae</taxon>
        <taxon>Orchesella</taxon>
    </lineage>
</organism>
<dbReference type="EMBL" id="CAXLJM020000082">
    <property type="protein sequence ID" value="CAL8130447.1"/>
    <property type="molecule type" value="Genomic_DNA"/>
</dbReference>
<proteinExistence type="predicted"/>
<dbReference type="SMART" id="SM00494">
    <property type="entry name" value="ChtBD2"/>
    <property type="match status" value="1"/>
</dbReference>
<gene>
    <name evidence="9" type="ORF">ODALV1_LOCUS23728</name>
</gene>
<feature type="region of interest" description="Disordered" evidence="6">
    <location>
        <begin position="80"/>
        <end position="119"/>
    </location>
</feature>
<sequence length="352" mass="38693">MQTFTIPFIILVCLAALSAAYDSECPSEGFAQLPHPNCSLFIVCVHGRGSEIQCPTSLYYSAELGYCDYEQNVPDCVGGTRAPIGDTTTQRLTEQPTTQRSTQRPTTSRPNPTTTPRPNVLTQCGDSITALSGSIEYKLNANYDANELCVFIIRSQRDSKLTLQLEADGISGVDSNAITILSYHDDVNGISVFARLSRQNPTVTIPNGVAIVVFRTNGNTGTGFKIDFLATEDSVWLPGMNKVYNTNEISPLQLPIRSNNTEKEYDITVITSEAKQITEESSSLQLVLKTDNPFDFCNDRLIIWKLDGNDVVGYVPCGEGDQIYETRGMYIITTILNEETAPARGTLSWGRI</sequence>
<accession>A0ABP1RLW6</accession>
<evidence type="ECO:0000313" key="9">
    <source>
        <dbReference type="EMBL" id="CAL8130447.1"/>
    </source>
</evidence>
<keyword evidence="3" id="KW-0677">Repeat</keyword>
<feature type="domain" description="Chitin-binding type-2" evidence="8">
    <location>
        <begin position="22"/>
        <end position="78"/>
    </location>
</feature>
<reference evidence="9 10" key="1">
    <citation type="submission" date="2024-08" db="EMBL/GenBank/DDBJ databases">
        <authorList>
            <person name="Cucini C."/>
            <person name="Frati F."/>
        </authorList>
    </citation>
    <scope>NUCLEOTIDE SEQUENCE [LARGE SCALE GENOMIC DNA]</scope>
</reference>
<evidence type="ECO:0000256" key="7">
    <source>
        <dbReference type="SAM" id="SignalP"/>
    </source>
</evidence>
<feature type="compositionally biased region" description="Low complexity" evidence="6">
    <location>
        <begin position="87"/>
        <end position="119"/>
    </location>
</feature>
<dbReference type="InterPro" id="IPR002557">
    <property type="entry name" value="Chitin-bd_dom"/>
</dbReference>
<dbReference type="SMART" id="SM00042">
    <property type="entry name" value="CUB"/>
    <property type="match status" value="1"/>
</dbReference>
<dbReference type="InterPro" id="IPR000859">
    <property type="entry name" value="CUB_dom"/>
</dbReference>
<comment type="caution">
    <text evidence="9">The sequence shown here is derived from an EMBL/GenBank/DDBJ whole genome shotgun (WGS) entry which is preliminary data.</text>
</comment>
<evidence type="ECO:0000259" key="8">
    <source>
        <dbReference type="PROSITE" id="PS50940"/>
    </source>
</evidence>
<evidence type="ECO:0000256" key="2">
    <source>
        <dbReference type="ARBA" id="ARBA00022729"/>
    </source>
</evidence>
<evidence type="ECO:0000256" key="5">
    <source>
        <dbReference type="ARBA" id="ARBA00023180"/>
    </source>
</evidence>
<dbReference type="Pfam" id="PF01607">
    <property type="entry name" value="CBM_14"/>
    <property type="match status" value="1"/>
</dbReference>
<dbReference type="SUPFAM" id="SSF57625">
    <property type="entry name" value="Invertebrate chitin-binding proteins"/>
    <property type="match status" value="1"/>
</dbReference>